<evidence type="ECO:0000256" key="1">
    <source>
        <dbReference type="ARBA" id="ARBA00008791"/>
    </source>
</evidence>
<dbReference type="AlphaFoldDB" id="A0A930G071"/>
<dbReference type="Proteomes" id="UP000718593">
    <property type="component" value="Unassembled WGS sequence"/>
</dbReference>
<evidence type="ECO:0000313" key="3">
    <source>
        <dbReference type="EMBL" id="MBF1163592.1"/>
    </source>
</evidence>
<dbReference type="SUPFAM" id="SSF52402">
    <property type="entry name" value="Adenine nucleotide alpha hydrolases-like"/>
    <property type="match status" value="1"/>
</dbReference>
<dbReference type="InterPro" id="IPR014729">
    <property type="entry name" value="Rossmann-like_a/b/a_fold"/>
</dbReference>
<sequence>MRKILLPVDGSPHAFEAACFVIGLQRRIAELEAHVVAIEPKPLDWQTHGMEPEAIHSHLSTRAMLAMKPVLHALSEAGVTHHAHVRLGDAAESIVELCDALGCDTIVMGTRGLGRVASLTLGSVANKVLHLAKVPVVCVKAPAA</sequence>
<name>A0A930G071_9RHOO</name>
<comment type="caution">
    <text evidence="3">The sequence shown here is derived from an EMBL/GenBank/DDBJ whole genome shotgun (WGS) entry which is preliminary data.</text>
</comment>
<reference evidence="3" key="1">
    <citation type="submission" date="2020-04" db="EMBL/GenBank/DDBJ databases">
        <title>Deep metagenomics examines the oral microbiome during advanced dental caries in children, revealing novel taxa and co-occurrences with host molecules.</title>
        <authorList>
            <person name="Baker J.L."/>
            <person name="Morton J.T."/>
            <person name="Dinis M."/>
            <person name="Alvarez R."/>
            <person name="Tran N.C."/>
            <person name="Knight R."/>
            <person name="Edlund A."/>
        </authorList>
    </citation>
    <scope>NUCLEOTIDE SEQUENCE</scope>
    <source>
        <strain evidence="3">JCVI_32_bin.24</strain>
    </source>
</reference>
<accession>A0A930G071</accession>
<protein>
    <submittedName>
        <fullName evidence="3">Universal stress protein</fullName>
    </submittedName>
</protein>
<dbReference type="PANTHER" id="PTHR46268:SF6">
    <property type="entry name" value="UNIVERSAL STRESS PROTEIN UP12"/>
    <property type="match status" value="1"/>
</dbReference>
<gene>
    <name evidence="3" type="ORF">HXL68_00980</name>
</gene>
<dbReference type="PANTHER" id="PTHR46268">
    <property type="entry name" value="STRESS RESPONSE PROTEIN NHAX"/>
    <property type="match status" value="1"/>
</dbReference>
<evidence type="ECO:0000313" key="4">
    <source>
        <dbReference type="Proteomes" id="UP000718593"/>
    </source>
</evidence>
<feature type="domain" description="UspA" evidence="2">
    <location>
        <begin position="1"/>
        <end position="140"/>
    </location>
</feature>
<dbReference type="InterPro" id="IPR006016">
    <property type="entry name" value="UspA"/>
</dbReference>
<dbReference type="CDD" id="cd00293">
    <property type="entry name" value="USP-like"/>
    <property type="match status" value="1"/>
</dbReference>
<dbReference type="EMBL" id="JABZMI010000006">
    <property type="protein sequence ID" value="MBF1163592.1"/>
    <property type="molecule type" value="Genomic_DNA"/>
</dbReference>
<organism evidence="3 4">
    <name type="scientific">Dechloromonas agitata</name>
    <dbReference type="NCBI Taxonomy" id="73030"/>
    <lineage>
        <taxon>Bacteria</taxon>
        <taxon>Pseudomonadati</taxon>
        <taxon>Pseudomonadota</taxon>
        <taxon>Betaproteobacteria</taxon>
        <taxon>Rhodocyclales</taxon>
        <taxon>Azonexaceae</taxon>
        <taxon>Dechloromonas</taxon>
    </lineage>
</organism>
<dbReference type="Pfam" id="PF00582">
    <property type="entry name" value="Usp"/>
    <property type="match status" value="1"/>
</dbReference>
<dbReference type="PRINTS" id="PR01438">
    <property type="entry name" value="UNVRSLSTRESS"/>
</dbReference>
<evidence type="ECO:0000259" key="2">
    <source>
        <dbReference type="Pfam" id="PF00582"/>
    </source>
</evidence>
<comment type="similarity">
    <text evidence="1">Belongs to the universal stress protein A family.</text>
</comment>
<proteinExistence type="inferred from homology"/>
<dbReference type="InterPro" id="IPR006015">
    <property type="entry name" value="Universal_stress_UspA"/>
</dbReference>
<dbReference type="Gene3D" id="3.40.50.620">
    <property type="entry name" value="HUPs"/>
    <property type="match status" value="1"/>
</dbReference>